<evidence type="ECO:0000313" key="1">
    <source>
        <dbReference type="EMBL" id="KKL27871.1"/>
    </source>
</evidence>
<reference evidence="1" key="1">
    <citation type="journal article" date="2015" name="Nature">
        <title>Complex archaea that bridge the gap between prokaryotes and eukaryotes.</title>
        <authorList>
            <person name="Spang A."/>
            <person name="Saw J.H."/>
            <person name="Jorgensen S.L."/>
            <person name="Zaremba-Niedzwiedzka K."/>
            <person name="Martijn J."/>
            <person name="Lind A.E."/>
            <person name="van Eijk R."/>
            <person name="Schleper C."/>
            <person name="Guy L."/>
            <person name="Ettema T.J."/>
        </authorList>
    </citation>
    <scope>NUCLEOTIDE SEQUENCE</scope>
</reference>
<protein>
    <submittedName>
        <fullName evidence="1">Uncharacterized protein</fullName>
    </submittedName>
</protein>
<organism evidence="1">
    <name type="scientific">marine sediment metagenome</name>
    <dbReference type="NCBI Taxonomy" id="412755"/>
    <lineage>
        <taxon>unclassified sequences</taxon>
        <taxon>metagenomes</taxon>
        <taxon>ecological metagenomes</taxon>
    </lineage>
</organism>
<comment type="caution">
    <text evidence="1">The sequence shown here is derived from an EMBL/GenBank/DDBJ whole genome shotgun (WGS) entry which is preliminary data.</text>
</comment>
<gene>
    <name evidence="1" type="ORF">LCGC14_2380840</name>
</gene>
<dbReference type="EMBL" id="LAZR01035305">
    <property type="protein sequence ID" value="KKL27871.1"/>
    <property type="molecule type" value="Genomic_DNA"/>
</dbReference>
<name>A0A0F9EDE9_9ZZZZ</name>
<sequence>MSKKIVVHKKDKWFYSVSRAWTSRRSKDSRIGSIHGELAGTRRLVDFEHQFPCRAAVAGSVDPPFLCGAVWRALRRNVNEIRVSGMDANAGDGPGQFEPHVMPGSSGIGGLVNTVSVRCGDTSHRMLTHPHVHHIGIGFGYCNSS</sequence>
<feature type="non-terminal residue" evidence="1">
    <location>
        <position position="145"/>
    </location>
</feature>
<dbReference type="AlphaFoldDB" id="A0A0F9EDE9"/>
<accession>A0A0F9EDE9</accession>
<proteinExistence type="predicted"/>